<dbReference type="InterPro" id="IPR053016">
    <property type="entry name" value="CTF18-RFC_complex"/>
</dbReference>
<keyword evidence="5" id="KW-1185">Reference proteome</keyword>
<evidence type="ECO:0000256" key="1">
    <source>
        <dbReference type="ARBA" id="ARBA00004123"/>
    </source>
</evidence>
<evidence type="ECO:0000256" key="2">
    <source>
        <dbReference type="ARBA" id="ARBA00023242"/>
    </source>
</evidence>
<accession>A0AA38Z0T4</accession>
<sequence>MDSNMYILLREELKWLEANSHLHTKTLKTTKTKNPQNPTMDLAFRTMHSHSMTKLLPEPPSPLSQPQFNGQKWPLSDDLDAPDSGMSSKADLPKTRAEEDWLWYLLPMDTDGELEPMVFYEERIVSRYISKIDSDCILVTGPGGDMVYLKISVTRSDGRLKKLDLEGHTKGESNFMVAVRLP</sequence>
<name>A0AA38Z0T4_VITRO</name>
<protein>
    <submittedName>
        <fullName evidence="4">Uncharacterized protein</fullName>
    </submittedName>
</protein>
<comment type="subcellular location">
    <subcellularLocation>
        <location evidence="1">Nucleus</location>
    </subcellularLocation>
</comment>
<keyword evidence="2" id="KW-0539">Nucleus</keyword>
<organism evidence="4 5">
    <name type="scientific">Vitis rotundifolia</name>
    <name type="common">Muscadine grape</name>
    <dbReference type="NCBI Taxonomy" id="103349"/>
    <lineage>
        <taxon>Eukaryota</taxon>
        <taxon>Viridiplantae</taxon>
        <taxon>Streptophyta</taxon>
        <taxon>Embryophyta</taxon>
        <taxon>Tracheophyta</taxon>
        <taxon>Spermatophyta</taxon>
        <taxon>Magnoliopsida</taxon>
        <taxon>eudicotyledons</taxon>
        <taxon>Gunneridae</taxon>
        <taxon>Pentapetalae</taxon>
        <taxon>rosids</taxon>
        <taxon>Vitales</taxon>
        <taxon>Vitaceae</taxon>
        <taxon>Viteae</taxon>
        <taxon>Vitis</taxon>
    </lineage>
</organism>
<dbReference type="EMBL" id="JARBHA010000015">
    <property type="protein sequence ID" value="KAJ9680283.1"/>
    <property type="molecule type" value="Genomic_DNA"/>
</dbReference>
<evidence type="ECO:0000256" key="3">
    <source>
        <dbReference type="SAM" id="MobiDB-lite"/>
    </source>
</evidence>
<comment type="caution">
    <text evidence="4">The sequence shown here is derived from an EMBL/GenBank/DDBJ whole genome shotgun (WGS) entry which is preliminary data.</text>
</comment>
<dbReference type="PANTHER" id="PTHR46765">
    <property type="entry name" value="P-LOOP CONTAINING NUCLEOSIDE TRIPHOSPHATE HYDROLASES SUPERFAMILY PROTEIN"/>
    <property type="match status" value="1"/>
</dbReference>
<evidence type="ECO:0000313" key="4">
    <source>
        <dbReference type="EMBL" id="KAJ9680283.1"/>
    </source>
</evidence>
<reference evidence="4 5" key="1">
    <citation type="journal article" date="2023" name="BMC Biotechnol.">
        <title>Vitis rotundifolia cv Carlos genome sequencing.</title>
        <authorList>
            <person name="Huff M."/>
            <person name="Hulse-Kemp A."/>
            <person name="Scheffler B."/>
            <person name="Youngblood R."/>
            <person name="Simpson S."/>
            <person name="Babiker E."/>
            <person name="Staton M."/>
        </authorList>
    </citation>
    <scope>NUCLEOTIDE SEQUENCE [LARGE SCALE GENOMIC DNA]</scope>
    <source>
        <tissue evidence="4">Leaf</tissue>
    </source>
</reference>
<gene>
    <name evidence="4" type="ORF">PVL29_019561</name>
</gene>
<dbReference type="AlphaFoldDB" id="A0AA38Z0T4"/>
<dbReference type="Proteomes" id="UP001168098">
    <property type="component" value="Unassembled WGS sequence"/>
</dbReference>
<proteinExistence type="predicted"/>
<evidence type="ECO:0000313" key="5">
    <source>
        <dbReference type="Proteomes" id="UP001168098"/>
    </source>
</evidence>
<dbReference type="GO" id="GO:0005634">
    <property type="term" value="C:nucleus"/>
    <property type="evidence" value="ECO:0007669"/>
    <property type="project" value="UniProtKB-SubCell"/>
</dbReference>
<feature type="region of interest" description="Disordered" evidence="3">
    <location>
        <begin position="53"/>
        <end position="91"/>
    </location>
</feature>
<dbReference type="PANTHER" id="PTHR46765:SF1">
    <property type="entry name" value="P-LOOP CONTAINING NUCLEOSIDE TRIPHOSPHATE HYDROLASES SUPERFAMILY PROTEIN"/>
    <property type="match status" value="1"/>
</dbReference>